<evidence type="ECO:0000259" key="2">
    <source>
        <dbReference type="Pfam" id="PF01757"/>
    </source>
</evidence>
<keyword evidence="3" id="KW-0808">Transferase</keyword>
<dbReference type="Proteomes" id="UP000460412">
    <property type="component" value="Unassembled WGS sequence"/>
</dbReference>
<comment type="caution">
    <text evidence="3">The sequence shown here is derived from an EMBL/GenBank/DDBJ whole genome shotgun (WGS) entry which is preliminary data.</text>
</comment>
<feature type="transmembrane region" description="Helical" evidence="1">
    <location>
        <begin position="253"/>
        <end position="270"/>
    </location>
</feature>
<proteinExistence type="predicted"/>
<protein>
    <submittedName>
        <fullName evidence="3">Acyltransferase family protein</fullName>
    </submittedName>
</protein>
<organism evidence="3 4">
    <name type="scientific">Sporofaciens musculi</name>
    <dbReference type="NCBI Taxonomy" id="2681861"/>
    <lineage>
        <taxon>Bacteria</taxon>
        <taxon>Bacillati</taxon>
        <taxon>Bacillota</taxon>
        <taxon>Clostridia</taxon>
        <taxon>Lachnospirales</taxon>
        <taxon>Lachnospiraceae</taxon>
        <taxon>Sporofaciens</taxon>
    </lineage>
</organism>
<sequence length="306" mass="35791">MCIEIGSSILFFCASGFLFEEKIYFSNIEEYKVFVKKYVMRLLRPLIFFESINIILESIKMRIQGIETYEIIIDNIKHICFYPYGALWYIQACIVGIILAYPFIINRKINLALVIGFIGYLFALLSNNYYFLTDNVLNCLKDFIDSYLYIFISARNGIFVGFFMLLLGVKTYDLYIETRISKNNKGLLYFCIFFYFVYIVEVISLFNLKYADDGALYFSHIAFIPLFLLNLVICRMKNEKTVILRNLSTGIYLLHRMIISFLFIITYMFGVSFSVLTNFVVVFSGSMMICLIVYKTNNKFACSLLK</sequence>
<feature type="transmembrane region" description="Helical" evidence="1">
    <location>
        <begin position="86"/>
        <end position="104"/>
    </location>
</feature>
<feature type="transmembrane region" description="Helical" evidence="1">
    <location>
        <begin position="111"/>
        <end position="132"/>
    </location>
</feature>
<dbReference type="GO" id="GO:0016747">
    <property type="term" value="F:acyltransferase activity, transferring groups other than amino-acyl groups"/>
    <property type="evidence" value="ECO:0007669"/>
    <property type="project" value="InterPro"/>
</dbReference>
<feature type="transmembrane region" description="Helical" evidence="1">
    <location>
        <begin position="276"/>
        <end position="294"/>
    </location>
</feature>
<keyword evidence="4" id="KW-1185">Reference proteome</keyword>
<keyword evidence="3" id="KW-0012">Acyltransferase</keyword>
<dbReference type="InterPro" id="IPR002656">
    <property type="entry name" value="Acyl_transf_3_dom"/>
</dbReference>
<dbReference type="AlphaFoldDB" id="A0A7X3MIA5"/>
<evidence type="ECO:0000313" key="4">
    <source>
        <dbReference type="Proteomes" id="UP000460412"/>
    </source>
</evidence>
<feature type="domain" description="Acyltransferase 3" evidence="2">
    <location>
        <begin position="10"/>
        <end position="294"/>
    </location>
</feature>
<evidence type="ECO:0000256" key="1">
    <source>
        <dbReference type="SAM" id="Phobius"/>
    </source>
</evidence>
<reference evidence="3 4" key="1">
    <citation type="submission" date="2019-12" db="EMBL/GenBank/DDBJ databases">
        <title>Sporaefaciens musculi gen. nov., sp. nov., a novel bacterium isolated from the caecum of an obese mouse.</title>
        <authorList>
            <person name="Rasmussen T.S."/>
            <person name="Streidl T."/>
            <person name="Hitch T.C.A."/>
            <person name="Wortmann E."/>
            <person name="Deptula P."/>
            <person name="Hansen M."/>
            <person name="Nielsen D.S."/>
            <person name="Clavel T."/>
            <person name="Vogensen F.K."/>
        </authorList>
    </citation>
    <scope>NUCLEOTIDE SEQUENCE [LARGE SCALE GENOMIC DNA]</scope>
    <source>
        <strain evidence="3 4">WCA-9-b2</strain>
    </source>
</reference>
<feature type="transmembrane region" description="Helical" evidence="1">
    <location>
        <begin position="187"/>
        <end position="208"/>
    </location>
</feature>
<keyword evidence="1" id="KW-0472">Membrane</keyword>
<dbReference type="Pfam" id="PF01757">
    <property type="entry name" value="Acyl_transf_3"/>
    <property type="match status" value="1"/>
</dbReference>
<feature type="transmembrane region" description="Helical" evidence="1">
    <location>
        <begin position="214"/>
        <end position="233"/>
    </location>
</feature>
<name>A0A7X3MIA5_9FIRM</name>
<evidence type="ECO:0000313" key="3">
    <source>
        <dbReference type="EMBL" id="MXP76924.1"/>
    </source>
</evidence>
<gene>
    <name evidence="3" type="ORF">GN277_16505</name>
</gene>
<dbReference type="RefSeq" id="WP_159751967.1">
    <property type="nucleotide sequence ID" value="NZ_WUQX01000001.1"/>
</dbReference>
<keyword evidence="1" id="KW-0812">Transmembrane</keyword>
<keyword evidence="1" id="KW-1133">Transmembrane helix</keyword>
<accession>A0A7X3MIA5</accession>
<dbReference type="EMBL" id="WUQX01000001">
    <property type="protein sequence ID" value="MXP76924.1"/>
    <property type="molecule type" value="Genomic_DNA"/>
</dbReference>
<feature type="transmembrane region" description="Helical" evidence="1">
    <location>
        <begin position="147"/>
        <end position="167"/>
    </location>
</feature>